<evidence type="ECO:0000313" key="6">
    <source>
        <dbReference type="EMBL" id="KNE56175.1"/>
    </source>
</evidence>
<dbReference type="PANTHER" id="PTHR23104:SF1">
    <property type="entry name" value="EF-HAND DOMAIN-CONTAINING PROTEIN"/>
    <property type="match status" value="1"/>
</dbReference>
<feature type="signal peptide" evidence="4">
    <location>
        <begin position="1"/>
        <end position="17"/>
    </location>
</feature>
<dbReference type="eggNOG" id="KOG4065">
    <property type="taxonomic scope" value="Eukaryota"/>
</dbReference>
<dbReference type="Pfam" id="PF13499">
    <property type="entry name" value="EF-hand_7"/>
    <property type="match status" value="1"/>
</dbReference>
<dbReference type="PANTHER" id="PTHR23104">
    <property type="entry name" value="MULTIPLE COAGULATION FACTOR DEFICIENCY PROTEIN 2 NEURAL STEM CELL DERIVED NEURONAL SURVIVAL PROTEIN"/>
    <property type="match status" value="1"/>
</dbReference>
<gene>
    <name evidence="6" type="ORF">AMAG_02010</name>
</gene>
<evidence type="ECO:0000256" key="1">
    <source>
        <dbReference type="ARBA" id="ARBA00022729"/>
    </source>
</evidence>
<organism evidence="6 7">
    <name type="scientific">Allomyces macrogynus (strain ATCC 38327)</name>
    <name type="common">Allomyces javanicus var. macrogynus</name>
    <dbReference type="NCBI Taxonomy" id="578462"/>
    <lineage>
        <taxon>Eukaryota</taxon>
        <taxon>Fungi</taxon>
        <taxon>Fungi incertae sedis</taxon>
        <taxon>Blastocladiomycota</taxon>
        <taxon>Blastocladiomycetes</taxon>
        <taxon>Blastocladiales</taxon>
        <taxon>Blastocladiaceae</taxon>
        <taxon>Allomyces</taxon>
    </lineage>
</organism>
<keyword evidence="1 4" id="KW-0732">Signal</keyword>
<name>A0A0L0S193_ALLM3</name>
<evidence type="ECO:0000259" key="5">
    <source>
        <dbReference type="Pfam" id="PF13499"/>
    </source>
</evidence>
<dbReference type="AlphaFoldDB" id="A0A0L0S193"/>
<protein>
    <recommendedName>
        <fullName evidence="5">EF-hand domain-containing protein</fullName>
    </recommendedName>
</protein>
<evidence type="ECO:0000256" key="2">
    <source>
        <dbReference type="ARBA" id="ARBA00022737"/>
    </source>
</evidence>
<dbReference type="GO" id="GO:0005509">
    <property type="term" value="F:calcium ion binding"/>
    <property type="evidence" value="ECO:0007669"/>
    <property type="project" value="InterPro"/>
</dbReference>
<dbReference type="InterPro" id="IPR002048">
    <property type="entry name" value="EF_hand_dom"/>
</dbReference>
<keyword evidence="7" id="KW-1185">Reference proteome</keyword>
<dbReference type="OMA" id="HEDATQY"/>
<dbReference type="Proteomes" id="UP000054350">
    <property type="component" value="Unassembled WGS sequence"/>
</dbReference>
<dbReference type="InterPro" id="IPR052110">
    <property type="entry name" value="MCFD2-like"/>
</dbReference>
<keyword evidence="3" id="KW-0106">Calcium</keyword>
<feature type="chain" id="PRO_5005547772" description="EF-hand domain-containing protein" evidence="4">
    <location>
        <begin position="18"/>
        <end position="138"/>
    </location>
</feature>
<dbReference type="EMBL" id="GG745330">
    <property type="protein sequence ID" value="KNE56175.1"/>
    <property type="molecule type" value="Genomic_DNA"/>
</dbReference>
<dbReference type="InterPro" id="IPR018247">
    <property type="entry name" value="EF_Hand_1_Ca_BS"/>
</dbReference>
<accession>A0A0L0S193</accession>
<keyword evidence="2" id="KW-0677">Repeat</keyword>
<dbReference type="SUPFAM" id="SSF47473">
    <property type="entry name" value="EF-hand"/>
    <property type="match status" value="1"/>
</dbReference>
<dbReference type="OrthoDB" id="289247at2759"/>
<reference evidence="6 7" key="1">
    <citation type="submission" date="2009-11" db="EMBL/GenBank/DDBJ databases">
        <title>Annotation of Allomyces macrogynus ATCC 38327.</title>
        <authorList>
            <consortium name="The Broad Institute Genome Sequencing Platform"/>
            <person name="Russ C."/>
            <person name="Cuomo C."/>
            <person name="Burger G."/>
            <person name="Gray M.W."/>
            <person name="Holland P.W.H."/>
            <person name="King N."/>
            <person name="Lang F.B.F."/>
            <person name="Roger A.J."/>
            <person name="Ruiz-Trillo I."/>
            <person name="Young S.K."/>
            <person name="Zeng Q."/>
            <person name="Gargeya S."/>
            <person name="Fitzgerald M."/>
            <person name="Haas B."/>
            <person name="Abouelleil A."/>
            <person name="Alvarado L."/>
            <person name="Arachchi H.M."/>
            <person name="Berlin A."/>
            <person name="Chapman S.B."/>
            <person name="Gearin G."/>
            <person name="Goldberg J."/>
            <person name="Griggs A."/>
            <person name="Gujja S."/>
            <person name="Hansen M."/>
            <person name="Heiman D."/>
            <person name="Howarth C."/>
            <person name="Larimer J."/>
            <person name="Lui A."/>
            <person name="MacDonald P.J.P."/>
            <person name="McCowen C."/>
            <person name="Montmayeur A."/>
            <person name="Murphy C."/>
            <person name="Neiman D."/>
            <person name="Pearson M."/>
            <person name="Priest M."/>
            <person name="Roberts A."/>
            <person name="Saif S."/>
            <person name="Shea T."/>
            <person name="Sisk P."/>
            <person name="Stolte C."/>
            <person name="Sykes S."/>
            <person name="Wortman J."/>
            <person name="Nusbaum C."/>
            <person name="Birren B."/>
        </authorList>
    </citation>
    <scope>NUCLEOTIDE SEQUENCE [LARGE SCALE GENOMIC DNA]</scope>
    <source>
        <strain evidence="6 7">ATCC 38327</strain>
    </source>
</reference>
<dbReference type="InterPro" id="IPR011992">
    <property type="entry name" value="EF-hand-dom_pair"/>
</dbReference>
<evidence type="ECO:0000313" key="7">
    <source>
        <dbReference type="Proteomes" id="UP000054350"/>
    </source>
</evidence>
<dbReference type="PROSITE" id="PS00018">
    <property type="entry name" value="EF_HAND_1"/>
    <property type="match status" value="1"/>
</dbReference>
<dbReference type="Gene3D" id="1.10.238.10">
    <property type="entry name" value="EF-hand"/>
    <property type="match status" value="1"/>
</dbReference>
<reference evidence="7" key="2">
    <citation type="submission" date="2009-11" db="EMBL/GenBank/DDBJ databases">
        <title>The Genome Sequence of Allomyces macrogynus strain ATCC 38327.</title>
        <authorList>
            <consortium name="The Broad Institute Genome Sequencing Platform"/>
            <person name="Russ C."/>
            <person name="Cuomo C."/>
            <person name="Shea T."/>
            <person name="Young S.K."/>
            <person name="Zeng Q."/>
            <person name="Koehrsen M."/>
            <person name="Haas B."/>
            <person name="Borodovsky M."/>
            <person name="Guigo R."/>
            <person name="Alvarado L."/>
            <person name="Berlin A."/>
            <person name="Borenstein D."/>
            <person name="Chen Z."/>
            <person name="Engels R."/>
            <person name="Freedman E."/>
            <person name="Gellesch M."/>
            <person name="Goldberg J."/>
            <person name="Griggs A."/>
            <person name="Gujja S."/>
            <person name="Heiman D."/>
            <person name="Hepburn T."/>
            <person name="Howarth C."/>
            <person name="Jen D."/>
            <person name="Larson L."/>
            <person name="Lewis B."/>
            <person name="Mehta T."/>
            <person name="Park D."/>
            <person name="Pearson M."/>
            <person name="Roberts A."/>
            <person name="Saif S."/>
            <person name="Shenoy N."/>
            <person name="Sisk P."/>
            <person name="Stolte C."/>
            <person name="Sykes S."/>
            <person name="Walk T."/>
            <person name="White J."/>
            <person name="Yandava C."/>
            <person name="Burger G."/>
            <person name="Gray M.W."/>
            <person name="Holland P.W.H."/>
            <person name="King N."/>
            <person name="Lang F.B.F."/>
            <person name="Roger A.J."/>
            <person name="Ruiz-Trillo I."/>
            <person name="Lander E."/>
            <person name="Nusbaum C."/>
        </authorList>
    </citation>
    <scope>NUCLEOTIDE SEQUENCE [LARGE SCALE GENOMIC DNA]</scope>
    <source>
        <strain evidence="7">ATCC 38327</strain>
    </source>
</reference>
<dbReference type="VEuPathDB" id="FungiDB:AMAG_02010"/>
<proteinExistence type="predicted"/>
<evidence type="ECO:0000256" key="4">
    <source>
        <dbReference type="SAM" id="SignalP"/>
    </source>
</evidence>
<feature type="domain" description="EF-hand" evidence="5">
    <location>
        <begin position="64"/>
        <end position="126"/>
    </location>
</feature>
<evidence type="ECO:0000256" key="3">
    <source>
        <dbReference type="ARBA" id="ARBA00022837"/>
    </source>
</evidence>
<sequence>MVLVAVFSISSPQLALAAASANQAGAPVKSHSNYFPASVKEQFLEQLKKNSQLGPIDKNDEEFYFFSLHDLNADEHLDGNELRAAFAEYTFDQAKTENEIEAMVDHILAEDDADNDGRISWEEYLASESIHDAAAATP</sequence>
<dbReference type="STRING" id="578462.A0A0L0S193"/>